<protein>
    <submittedName>
        <fullName evidence="2">Transglutaminase-like domain-containing protein</fullName>
    </submittedName>
</protein>
<name>A0A914Z2S0_9BILA</name>
<sequence length="232" mass="27659">MSINFSVYLSLLSYFHSQKQPLTLNFPLVKLTYTSPFRNTKYAIDFIQDWISLEDNFIRNYGVNDQAAIHQTFLNRFYSNYPRKKKCERIWTNSDYNTIEGHTRFVACARSVLNDTLEFDRIIIYPKGSHKAWVRDVWLTGSEWAPRDFMLHDMEEWKISNDPEQLKRDHLYFANPFIAEAVFHSTLCIFPNGLKCWKYNSTFIKSNKLIDRKIKNIADKIRLEYLEIVKTL</sequence>
<evidence type="ECO:0000313" key="1">
    <source>
        <dbReference type="Proteomes" id="UP000887577"/>
    </source>
</evidence>
<evidence type="ECO:0000313" key="2">
    <source>
        <dbReference type="WBParaSite" id="PSU_v2.g6180.t1"/>
    </source>
</evidence>
<dbReference type="PANTHER" id="PTHR31562">
    <property type="entry name" value="PROTEIN CBG18972"/>
    <property type="match status" value="1"/>
</dbReference>
<dbReference type="WBParaSite" id="PSU_v2.g6180.t1">
    <property type="protein sequence ID" value="PSU_v2.g6180.t1"/>
    <property type="gene ID" value="PSU_v2.g6180"/>
</dbReference>
<proteinExistence type="predicted"/>
<accession>A0A914Z2S0</accession>
<dbReference type="Proteomes" id="UP000887577">
    <property type="component" value="Unplaced"/>
</dbReference>
<dbReference type="Pfam" id="PF03314">
    <property type="entry name" value="DUF273"/>
    <property type="match status" value="1"/>
</dbReference>
<organism evidence="1 2">
    <name type="scientific">Panagrolaimus superbus</name>
    <dbReference type="NCBI Taxonomy" id="310955"/>
    <lineage>
        <taxon>Eukaryota</taxon>
        <taxon>Metazoa</taxon>
        <taxon>Ecdysozoa</taxon>
        <taxon>Nematoda</taxon>
        <taxon>Chromadorea</taxon>
        <taxon>Rhabditida</taxon>
        <taxon>Tylenchina</taxon>
        <taxon>Panagrolaimomorpha</taxon>
        <taxon>Panagrolaimoidea</taxon>
        <taxon>Panagrolaimidae</taxon>
        <taxon>Panagrolaimus</taxon>
    </lineage>
</organism>
<dbReference type="AlphaFoldDB" id="A0A914Z2S0"/>
<dbReference type="InterPro" id="IPR004988">
    <property type="entry name" value="DUF273"/>
</dbReference>
<dbReference type="PANTHER" id="PTHR31562:SF4">
    <property type="entry name" value="DUF268 DOMAIN-CONTAINING PROTEIN-RELATED"/>
    <property type="match status" value="1"/>
</dbReference>
<reference evidence="2" key="1">
    <citation type="submission" date="2022-11" db="UniProtKB">
        <authorList>
            <consortium name="WormBaseParasite"/>
        </authorList>
    </citation>
    <scope>IDENTIFICATION</scope>
</reference>
<keyword evidence="1" id="KW-1185">Reference proteome</keyword>